<dbReference type="EMBL" id="JAGFBR010000014">
    <property type="protein sequence ID" value="KAH0455657.1"/>
    <property type="molecule type" value="Genomic_DNA"/>
</dbReference>
<comment type="caution">
    <text evidence="2">The sequence shown here is derived from an EMBL/GenBank/DDBJ whole genome shotgun (WGS) entry which is preliminary data.</text>
</comment>
<keyword evidence="3" id="KW-1185">Reference proteome</keyword>
<feature type="compositionally biased region" description="Acidic residues" evidence="1">
    <location>
        <begin position="45"/>
        <end position="55"/>
    </location>
</feature>
<evidence type="ECO:0000313" key="2">
    <source>
        <dbReference type="EMBL" id="KAH0455657.1"/>
    </source>
</evidence>
<evidence type="ECO:0000256" key="1">
    <source>
        <dbReference type="SAM" id="MobiDB-lite"/>
    </source>
</evidence>
<dbReference type="PANTHER" id="PTHR36034:SF2">
    <property type="entry name" value="EXPRESSED PROTEIN"/>
    <property type="match status" value="1"/>
</dbReference>
<reference evidence="2 3" key="1">
    <citation type="journal article" date="2021" name="Hortic Res">
        <title>Chromosome-scale assembly of the Dendrobium chrysotoxum genome enhances the understanding of orchid evolution.</title>
        <authorList>
            <person name="Zhang Y."/>
            <person name="Zhang G.Q."/>
            <person name="Zhang D."/>
            <person name="Liu X.D."/>
            <person name="Xu X.Y."/>
            <person name="Sun W.H."/>
            <person name="Yu X."/>
            <person name="Zhu X."/>
            <person name="Wang Z.W."/>
            <person name="Zhao X."/>
            <person name="Zhong W.Y."/>
            <person name="Chen H."/>
            <person name="Yin W.L."/>
            <person name="Huang T."/>
            <person name="Niu S.C."/>
            <person name="Liu Z.J."/>
        </authorList>
    </citation>
    <scope>NUCLEOTIDE SEQUENCE [LARGE SCALE GENOMIC DNA]</scope>
    <source>
        <strain evidence="2">Lindl</strain>
    </source>
</reference>
<dbReference type="PANTHER" id="PTHR36034">
    <property type="entry name" value="EXPRESSED PROTEIN"/>
    <property type="match status" value="1"/>
</dbReference>
<accession>A0AAV7GJM1</accession>
<dbReference type="Proteomes" id="UP000775213">
    <property type="component" value="Unassembled WGS sequence"/>
</dbReference>
<dbReference type="AlphaFoldDB" id="A0AAV7GJM1"/>
<protein>
    <submittedName>
        <fullName evidence="2">Uncharacterized protein</fullName>
    </submittedName>
</protein>
<name>A0AAV7GJM1_DENCH</name>
<evidence type="ECO:0000313" key="3">
    <source>
        <dbReference type="Proteomes" id="UP000775213"/>
    </source>
</evidence>
<sequence length="860" mass="93464">MFLLRNANAVAPYLPTILENDLVKNAKAAPKAATTLEGLIAEDPFPSEDLDEDSDASGGAAGSASHDYIQFGNHSDVAEDEGWITIPKGKIPNDWLEASDILQLRHLDRSFVFLGEQLHILVCLSATEQREQIITPFKVAAVMSRNDSSAPNRMHHNGISGITYSVNGEVIANCKLDRYAGLRNGDDQTLSTAEKMESEQEIAVTKSLLQKEGHKQQIETLLERFRRSNFFVRLAESDEPLWSKRYLAESSSTKLETAGGILHSNYGASKQEYHNLLSTAIDQGSFDCSASGGVARDTVRCYSLSSGDIVVLLEVNVAVSNIKDPVLEVLQFEKYGTIAHSEKSNDLHSSNHYDPCGELLDWLLPLDIILPPSTPLSPPSPLVQAASLGTQRSASSSYAGSQMFSFGHFRSYSMPSLPQVSTPPITAASYSSRTGFDLEDLDRFTLEISKNQDMGNEELLSFRGISLVPERFSVHCGLEGIYLPGKRWRRKLEIVQPLEIQSFSAACSTEDVLCIQIKNVSPSHLPDIIIFLDSITIIYEDASRGGPPLCLPIASIEAGNGHTLPNLPLRRGEEHSFILKPATKLVGNLTGHSNAHAMVSHGKVGETALSLASNTSEVRNISPSIDQYAILVSCRCNYTASKLFFKQQTNWRPHIAKDLMISVVSEMSKDPTGLSTRLPQLPFQVLTLHASNLTSEDLTLTVLAPVSSSSSPSVVPLSSTPRTPINGFTGVPELMGRVAGDKSASSMQRLSSTSAVTETQKVHDVSDKRLISLAQRVSATSEFISSTNLGCTHLWLQSTVPLGRVSAHSSATVKLEFLPLTDGIITLDTLQVAAQEKGVTYTPEQPLKIYATSSISTGIM</sequence>
<feature type="region of interest" description="Disordered" evidence="1">
    <location>
        <begin position="43"/>
        <end position="63"/>
    </location>
</feature>
<gene>
    <name evidence="2" type="ORF">IEQ34_015689</name>
</gene>
<proteinExistence type="predicted"/>
<organism evidence="2 3">
    <name type="scientific">Dendrobium chrysotoxum</name>
    <name type="common">Orchid</name>
    <dbReference type="NCBI Taxonomy" id="161865"/>
    <lineage>
        <taxon>Eukaryota</taxon>
        <taxon>Viridiplantae</taxon>
        <taxon>Streptophyta</taxon>
        <taxon>Embryophyta</taxon>
        <taxon>Tracheophyta</taxon>
        <taxon>Spermatophyta</taxon>
        <taxon>Magnoliopsida</taxon>
        <taxon>Liliopsida</taxon>
        <taxon>Asparagales</taxon>
        <taxon>Orchidaceae</taxon>
        <taxon>Epidendroideae</taxon>
        <taxon>Malaxideae</taxon>
        <taxon>Dendrobiinae</taxon>
        <taxon>Dendrobium</taxon>
    </lineage>
</organism>